<reference evidence="9 10" key="1">
    <citation type="submission" date="2023-07" db="EMBL/GenBank/DDBJ databases">
        <title>Genomic Encyclopedia of Type Strains, Phase IV (KMG-IV): sequencing the most valuable type-strain genomes for metagenomic binning, comparative biology and taxonomic classification.</title>
        <authorList>
            <person name="Goeker M."/>
        </authorList>
    </citation>
    <scope>NUCLEOTIDE SEQUENCE [LARGE SCALE GENOMIC DNA]</scope>
    <source>
        <strain evidence="9 10">DSM 23494</strain>
    </source>
</reference>
<feature type="domain" description="NlpC/P60" evidence="8">
    <location>
        <begin position="374"/>
        <end position="505"/>
    </location>
</feature>
<dbReference type="PROSITE" id="PS51257">
    <property type="entry name" value="PROKAR_LIPOPROTEIN"/>
    <property type="match status" value="1"/>
</dbReference>
<dbReference type="InterPro" id="IPR038765">
    <property type="entry name" value="Papain-like_cys_pep_sf"/>
</dbReference>
<dbReference type="SUPFAM" id="SSF54001">
    <property type="entry name" value="Cysteine proteinases"/>
    <property type="match status" value="1"/>
</dbReference>
<evidence type="ECO:0000256" key="1">
    <source>
        <dbReference type="ARBA" id="ARBA00007074"/>
    </source>
</evidence>
<evidence type="ECO:0000256" key="5">
    <source>
        <dbReference type="ARBA" id="ARBA00022807"/>
    </source>
</evidence>
<dbReference type="PROSITE" id="PS51935">
    <property type="entry name" value="NLPC_P60"/>
    <property type="match status" value="1"/>
</dbReference>
<comment type="caution">
    <text evidence="9">The sequence shown here is derived from an EMBL/GenBank/DDBJ whole genome shotgun (WGS) entry which is preliminary data.</text>
</comment>
<keyword evidence="3 7" id="KW-0732">Signal</keyword>
<dbReference type="Gene3D" id="6.10.250.3150">
    <property type="match status" value="1"/>
</dbReference>
<dbReference type="Gene3D" id="3.90.1720.10">
    <property type="entry name" value="endopeptidase domain like (from Nostoc punctiforme)"/>
    <property type="match status" value="1"/>
</dbReference>
<dbReference type="PANTHER" id="PTHR47053">
    <property type="entry name" value="MUREIN DD-ENDOPEPTIDASE MEPH-RELATED"/>
    <property type="match status" value="1"/>
</dbReference>
<sequence>MKKKTLILTCSIIAISCSNVYAETNSIQDQISNVQEDLSKLEKDNEEMNNKQYDLYSQISKLDEAIAENEDKYSITNSRISQIQGEIKELQDEILKIEQGMELRYEVLKERAKSLQELSDQPWYLDVLFGSTGLSDFFSRVEAMVTISKADKGLLDQQGEDKKLIQQKKVGLDKTLAHLKNIEDELNEISNIVENQKKQKKEMISYLKYKEEQNLTEIRHLEQKKSMLKDQEERERHAIEFTSPLMSSQVPEEYMSFYLTAEKKYGIPWNILAAIHSIETNFSTHPSMVSSMGALGHMQFMPATFESFGVDADNDGVADPFSLADSIETAARYLYKHNFLNDPSKAIWHYNRADWYVNKVIQTSEMLVAAPSNLSGANDVTTIGQQWIGNTVYIFGGGRNQSDISNGRFDCSSFVHWVFNQSGIKLGELTSVTTDTLKVLGYQVSVNEMMPGDLVFFDTYKKDGHVGIYLGNDKFIGAQSSTGVAVETMTSGYWKEKFNQRVVRIKN</sequence>
<evidence type="ECO:0000256" key="4">
    <source>
        <dbReference type="ARBA" id="ARBA00022801"/>
    </source>
</evidence>
<evidence type="ECO:0000256" key="7">
    <source>
        <dbReference type="SAM" id="SignalP"/>
    </source>
</evidence>
<dbReference type="PANTHER" id="PTHR47053:SF1">
    <property type="entry name" value="MUREIN DD-ENDOPEPTIDASE MEPH-RELATED"/>
    <property type="match status" value="1"/>
</dbReference>
<dbReference type="InterPro" id="IPR031304">
    <property type="entry name" value="SLT_2"/>
</dbReference>
<protein>
    <submittedName>
        <fullName evidence="9">Peptidoglycan hydrolase CwlO-like protein/cell wall-associated NlpC family hydrolase</fullName>
    </submittedName>
</protein>
<dbReference type="Pfam" id="PF24568">
    <property type="entry name" value="CC_PcsB"/>
    <property type="match status" value="1"/>
</dbReference>
<dbReference type="InterPro" id="IPR051202">
    <property type="entry name" value="Peptidase_C40"/>
</dbReference>
<keyword evidence="6" id="KW-0175">Coiled coil</keyword>
<evidence type="ECO:0000256" key="3">
    <source>
        <dbReference type="ARBA" id="ARBA00022729"/>
    </source>
</evidence>
<name>A0ABU0ARR1_9BACI</name>
<dbReference type="InterPro" id="IPR000064">
    <property type="entry name" value="NLP_P60_dom"/>
</dbReference>
<feature type="coiled-coil region" evidence="6">
    <location>
        <begin position="24"/>
        <end position="118"/>
    </location>
</feature>
<dbReference type="Pfam" id="PF00877">
    <property type="entry name" value="NLPC_P60"/>
    <property type="match status" value="1"/>
</dbReference>
<dbReference type="InterPro" id="IPR023346">
    <property type="entry name" value="Lysozyme-like_dom_sf"/>
</dbReference>
<evidence type="ECO:0000256" key="6">
    <source>
        <dbReference type="SAM" id="Coils"/>
    </source>
</evidence>
<evidence type="ECO:0000313" key="10">
    <source>
        <dbReference type="Proteomes" id="UP001238088"/>
    </source>
</evidence>
<dbReference type="Pfam" id="PF13406">
    <property type="entry name" value="SLT_2"/>
    <property type="match status" value="1"/>
</dbReference>
<gene>
    <name evidence="9" type="ORF">J2S17_005419</name>
</gene>
<feature type="coiled-coil region" evidence="6">
    <location>
        <begin position="172"/>
        <end position="238"/>
    </location>
</feature>
<dbReference type="SUPFAM" id="SSF53955">
    <property type="entry name" value="Lysozyme-like"/>
    <property type="match status" value="1"/>
</dbReference>
<keyword evidence="4" id="KW-0378">Hydrolase</keyword>
<comment type="similarity">
    <text evidence="1">Belongs to the peptidase C40 family.</text>
</comment>
<evidence type="ECO:0000313" key="9">
    <source>
        <dbReference type="EMBL" id="MDQ0273487.1"/>
    </source>
</evidence>
<accession>A0ABU0ARR1</accession>
<dbReference type="Proteomes" id="UP001238088">
    <property type="component" value="Unassembled WGS sequence"/>
</dbReference>
<dbReference type="EMBL" id="JAUSUB010000041">
    <property type="protein sequence ID" value="MDQ0273487.1"/>
    <property type="molecule type" value="Genomic_DNA"/>
</dbReference>
<proteinExistence type="inferred from homology"/>
<dbReference type="Gene3D" id="1.10.530.10">
    <property type="match status" value="1"/>
</dbReference>
<feature type="signal peptide" evidence="7">
    <location>
        <begin position="1"/>
        <end position="22"/>
    </location>
</feature>
<keyword evidence="10" id="KW-1185">Reference proteome</keyword>
<feature type="chain" id="PRO_5045293846" evidence="7">
    <location>
        <begin position="23"/>
        <end position="507"/>
    </location>
</feature>
<evidence type="ECO:0000259" key="8">
    <source>
        <dbReference type="PROSITE" id="PS51935"/>
    </source>
</evidence>
<dbReference type="RefSeq" id="WP_307479665.1">
    <property type="nucleotide sequence ID" value="NZ_JAUSUB010000041.1"/>
</dbReference>
<keyword evidence="5" id="KW-0788">Thiol protease</keyword>
<organism evidence="9 10">
    <name type="scientific">Cytobacillus purgationiresistens</name>
    <dbReference type="NCBI Taxonomy" id="863449"/>
    <lineage>
        <taxon>Bacteria</taxon>
        <taxon>Bacillati</taxon>
        <taxon>Bacillota</taxon>
        <taxon>Bacilli</taxon>
        <taxon>Bacillales</taxon>
        <taxon>Bacillaceae</taxon>
        <taxon>Cytobacillus</taxon>
    </lineage>
</organism>
<dbReference type="CDD" id="cd13399">
    <property type="entry name" value="Slt35-like"/>
    <property type="match status" value="1"/>
</dbReference>
<evidence type="ECO:0000256" key="2">
    <source>
        <dbReference type="ARBA" id="ARBA00022670"/>
    </source>
</evidence>
<dbReference type="InterPro" id="IPR057309">
    <property type="entry name" value="PcsB_CC"/>
</dbReference>
<keyword evidence="2" id="KW-0645">Protease</keyword>